<keyword evidence="7" id="KW-1278">Translocase</keyword>
<evidence type="ECO:0000313" key="13">
    <source>
        <dbReference type="EMBL" id="CEN27390.1"/>
    </source>
</evidence>
<keyword evidence="3" id="KW-0813">Transport</keyword>
<dbReference type="EMBL" id="LN774769">
    <property type="protein sequence ID" value="CEN27390.1"/>
    <property type="molecule type" value="Genomic_DNA"/>
</dbReference>
<evidence type="ECO:0000256" key="2">
    <source>
        <dbReference type="ARBA" id="ARBA00005417"/>
    </source>
</evidence>
<evidence type="ECO:0000256" key="5">
    <source>
        <dbReference type="ARBA" id="ARBA00022741"/>
    </source>
</evidence>
<protein>
    <submittedName>
        <fullName evidence="13">D-Methionine import ATP-binding protein MetN</fullName>
    </submittedName>
</protein>
<dbReference type="InterPro" id="IPR050086">
    <property type="entry name" value="MetN_ABC_transporter-like"/>
</dbReference>
<evidence type="ECO:0000256" key="6">
    <source>
        <dbReference type="ARBA" id="ARBA00022840"/>
    </source>
</evidence>
<keyword evidence="6 13" id="KW-0067">ATP-binding</keyword>
<dbReference type="GO" id="GO:0005524">
    <property type="term" value="F:ATP binding"/>
    <property type="evidence" value="ECO:0007669"/>
    <property type="project" value="UniProtKB-KW"/>
</dbReference>
<dbReference type="STRING" id="1364.LP2241_10164"/>
<evidence type="ECO:0000256" key="1">
    <source>
        <dbReference type="ARBA" id="ARBA00004202"/>
    </source>
</evidence>
<evidence type="ECO:0000256" key="3">
    <source>
        <dbReference type="ARBA" id="ARBA00022448"/>
    </source>
</evidence>
<sequence>MIEVKHLSKQYASHRALDDLSFSVAKNEILGIVGKSGSGKSTLLKLINLMETPTTGQIVIDGQSTDQLSSKQMAQYKAKIGMVFQHYNLLANKTVAQNVALPLRLVGKKETDCVASLLSFVGMREKAHAYPADLSGGEQQRVAIARALVRKPEILLCDEATSSLDEENTAAILRLLKDSHDRFGITIFFVSHDLATIKQLCERVFVLEAGRLMGEVDNQPQLAIESALSYLEKVQRRLAR</sequence>
<comment type="subcellular location">
    <subcellularLocation>
        <location evidence="1">Cell membrane</location>
        <topology evidence="1">Peripheral membrane protein</topology>
    </subcellularLocation>
</comment>
<comment type="function">
    <text evidence="11">Part of the ABC transporter FtsEX involved in cellular division. Has ATPase activity. Essential for cell division and viability.</text>
</comment>
<accession>A0A0D6DV60</accession>
<keyword evidence="5" id="KW-0547">Nucleotide-binding</keyword>
<dbReference type="Gene3D" id="3.40.50.300">
    <property type="entry name" value="P-loop containing nucleotide triphosphate hydrolases"/>
    <property type="match status" value="1"/>
</dbReference>
<dbReference type="GO" id="GO:0006865">
    <property type="term" value="P:amino acid transport"/>
    <property type="evidence" value="ECO:0007669"/>
    <property type="project" value="UniProtKB-KW"/>
</dbReference>
<gene>
    <name evidence="13" type="primary">metN1</name>
    <name evidence="13" type="ORF">LACPI_0190</name>
</gene>
<comment type="similarity">
    <text evidence="2">Belongs to the ABC transporter superfamily.</text>
</comment>
<dbReference type="SMART" id="SM00382">
    <property type="entry name" value="AAA"/>
    <property type="match status" value="1"/>
</dbReference>
<organism evidence="13 14">
    <name type="scientific">Pseudolactococcus piscium MKFS47</name>
    <dbReference type="NCBI Taxonomy" id="297352"/>
    <lineage>
        <taxon>Bacteria</taxon>
        <taxon>Bacillati</taxon>
        <taxon>Bacillota</taxon>
        <taxon>Bacilli</taxon>
        <taxon>Lactobacillales</taxon>
        <taxon>Streptococcaceae</taxon>
        <taxon>Pseudolactococcus</taxon>
    </lineage>
</organism>
<dbReference type="Pfam" id="PF00005">
    <property type="entry name" value="ABC_tran"/>
    <property type="match status" value="1"/>
</dbReference>
<dbReference type="PANTHER" id="PTHR43166:SF30">
    <property type="entry name" value="METHIONINE IMPORT ATP-BINDING PROTEIN METN"/>
    <property type="match status" value="1"/>
</dbReference>
<dbReference type="InterPro" id="IPR017871">
    <property type="entry name" value="ABC_transporter-like_CS"/>
</dbReference>
<name>A0A0D6DV60_9LACT</name>
<evidence type="ECO:0000313" key="14">
    <source>
        <dbReference type="Proteomes" id="UP000033166"/>
    </source>
</evidence>
<keyword evidence="9" id="KW-0472">Membrane</keyword>
<evidence type="ECO:0000256" key="11">
    <source>
        <dbReference type="ARBA" id="ARBA00055994"/>
    </source>
</evidence>
<evidence type="ECO:0000256" key="10">
    <source>
        <dbReference type="ARBA" id="ARBA00049360"/>
    </source>
</evidence>
<proteinExistence type="inferred from homology"/>
<dbReference type="InterPro" id="IPR003439">
    <property type="entry name" value="ABC_transporter-like_ATP-bd"/>
</dbReference>
<keyword evidence="8" id="KW-0029">Amino-acid transport</keyword>
<dbReference type="GO" id="GO:0016887">
    <property type="term" value="F:ATP hydrolysis activity"/>
    <property type="evidence" value="ECO:0007669"/>
    <property type="project" value="InterPro"/>
</dbReference>
<evidence type="ECO:0000256" key="4">
    <source>
        <dbReference type="ARBA" id="ARBA00022475"/>
    </source>
</evidence>
<dbReference type="AlphaFoldDB" id="A0A0D6DV60"/>
<feature type="domain" description="ABC transporter" evidence="12">
    <location>
        <begin position="2"/>
        <end position="234"/>
    </location>
</feature>
<dbReference type="InterPro" id="IPR027417">
    <property type="entry name" value="P-loop_NTPase"/>
</dbReference>
<keyword evidence="4" id="KW-1003">Cell membrane</keyword>
<evidence type="ECO:0000256" key="7">
    <source>
        <dbReference type="ARBA" id="ARBA00022967"/>
    </source>
</evidence>
<dbReference type="PROSITE" id="PS00211">
    <property type="entry name" value="ABC_TRANSPORTER_1"/>
    <property type="match status" value="1"/>
</dbReference>
<dbReference type="Proteomes" id="UP000033166">
    <property type="component" value="Chromosome I"/>
</dbReference>
<comment type="catalytic activity">
    <reaction evidence="10">
        <text>ATP + H2O = ADP + phosphate + H(+)</text>
        <dbReference type="Rhea" id="RHEA:13065"/>
        <dbReference type="ChEBI" id="CHEBI:15377"/>
        <dbReference type="ChEBI" id="CHEBI:15378"/>
        <dbReference type="ChEBI" id="CHEBI:30616"/>
        <dbReference type="ChEBI" id="CHEBI:43474"/>
        <dbReference type="ChEBI" id="CHEBI:456216"/>
    </reaction>
</comment>
<dbReference type="InterPro" id="IPR003593">
    <property type="entry name" value="AAA+_ATPase"/>
</dbReference>
<dbReference type="KEGG" id="lpk:LACPI_0190"/>
<dbReference type="GO" id="GO:0005886">
    <property type="term" value="C:plasma membrane"/>
    <property type="evidence" value="ECO:0007669"/>
    <property type="project" value="UniProtKB-SubCell"/>
</dbReference>
<evidence type="ECO:0000256" key="9">
    <source>
        <dbReference type="ARBA" id="ARBA00023136"/>
    </source>
</evidence>
<dbReference type="RefSeq" id="WP_047914678.1">
    <property type="nucleotide sequence ID" value="NZ_LN774769.1"/>
</dbReference>
<evidence type="ECO:0000259" key="12">
    <source>
        <dbReference type="PROSITE" id="PS50893"/>
    </source>
</evidence>
<reference evidence="14" key="1">
    <citation type="submission" date="2015-01" db="EMBL/GenBank/DDBJ databases">
        <authorList>
            <person name="Andreevskaya M."/>
        </authorList>
    </citation>
    <scope>NUCLEOTIDE SEQUENCE [LARGE SCALE GENOMIC DNA]</scope>
    <source>
        <strain evidence="14">MKFS47</strain>
    </source>
</reference>
<dbReference type="HOGENOM" id="CLU_000604_1_22_9"/>
<dbReference type="FunFam" id="3.40.50.300:FF:000056">
    <property type="entry name" value="Cell division ATP-binding protein FtsE"/>
    <property type="match status" value="1"/>
</dbReference>
<dbReference type="PROSITE" id="PS50893">
    <property type="entry name" value="ABC_TRANSPORTER_2"/>
    <property type="match status" value="1"/>
</dbReference>
<evidence type="ECO:0000256" key="8">
    <source>
        <dbReference type="ARBA" id="ARBA00022970"/>
    </source>
</evidence>
<dbReference type="PANTHER" id="PTHR43166">
    <property type="entry name" value="AMINO ACID IMPORT ATP-BINDING PROTEIN"/>
    <property type="match status" value="1"/>
</dbReference>
<dbReference type="SUPFAM" id="SSF52540">
    <property type="entry name" value="P-loop containing nucleoside triphosphate hydrolases"/>
    <property type="match status" value="1"/>
</dbReference>